<organism evidence="4 5">
    <name type="scientific">Malassezia globosa (strain ATCC MYA-4612 / CBS 7966)</name>
    <name type="common">Dandruff-associated fungus</name>
    <dbReference type="NCBI Taxonomy" id="425265"/>
    <lineage>
        <taxon>Eukaryota</taxon>
        <taxon>Fungi</taxon>
        <taxon>Dikarya</taxon>
        <taxon>Basidiomycota</taxon>
        <taxon>Ustilaginomycotina</taxon>
        <taxon>Malasseziomycetes</taxon>
        <taxon>Malasseziales</taxon>
        <taxon>Malasseziaceae</taxon>
        <taxon>Malassezia</taxon>
    </lineage>
</organism>
<comment type="caution">
    <text evidence="4">The sequence shown here is derived from an EMBL/GenBank/DDBJ whole genome shotgun (WGS) entry which is preliminary data.</text>
</comment>
<accession>A8PX24</accession>
<dbReference type="STRING" id="425265.A8PX24"/>
<evidence type="ECO:0000259" key="3">
    <source>
        <dbReference type="Pfam" id="PF03081"/>
    </source>
</evidence>
<dbReference type="InterPro" id="IPR046364">
    <property type="entry name" value="Exo70_C"/>
</dbReference>
<keyword evidence="5" id="KW-1185">Reference proteome</keyword>
<evidence type="ECO:0000256" key="2">
    <source>
        <dbReference type="ARBA" id="ARBA00022448"/>
    </source>
</evidence>
<sequence>MFVRILTITSNYTYVHVVLRNMVPSLGPIIMSMCESLLTQALRFARMSYLESWNIVVQSLQDGTSVPRPVPSQQRSMLSNPFLKFFEHLDMMDKVHRAHPLLHEMDLSKSICEDVTRIVSPLYGIVLAKLQGDLSLAQGSILSVPELERTIAQMYV</sequence>
<feature type="domain" description="Exocyst complex subunit Exo70 C-terminal" evidence="3">
    <location>
        <begin position="10"/>
        <end position="131"/>
    </location>
</feature>
<dbReference type="InParanoid" id="A8PX24"/>
<dbReference type="Pfam" id="PF03081">
    <property type="entry name" value="Exo70_C"/>
    <property type="match status" value="1"/>
</dbReference>
<dbReference type="Proteomes" id="UP000008837">
    <property type="component" value="Unassembled WGS sequence"/>
</dbReference>
<dbReference type="Gene3D" id="1.20.1280.170">
    <property type="entry name" value="Exocyst complex component Exo70"/>
    <property type="match status" value="1"/>
</dbReference>
<reference evidence="4 5" key="1">
    <citation type="journal article" date="2007" name="Proc. Natl. Acad. Sci. U.S.A.">
        <title>Dandruff-associated Malassezia genomes reveal convergent and divergent virulence traits shared with plant and human fungal pathogens.</title>
        <authorList>
            <person name="Xu J."/>
            <person name="Saunders C.W."/>
            <person name="Hu P."/>
            <person name="Grant R.A."/>
            <person name="Boekhout T."/>
            <person name="Kuramae E.E."/>
            <person name="Kronstad J.W."/>
            <person name="Deangelis Y.M."/>
            <person name="Reeder N.L."/>
            <person name="Johnstone K.R."/>
            <person name="Leland M."/>
            <person name="Fieno A.M."/>
            <person name="Begley W.M."/>
            <person name="Sun Y."/>
            <person name="Lacey M.P."/>
            <person name="Chaudhary T."/>
            <person name="Keough T."/>
            <person name="Chu L."/>
            <person name="Sears R."/>
            <person name="Yuan B."/>
            <person name="Dawson T.L.Jr."/>
        </authorList>
    </citation>
    <scope>NUCLEOTIDE SEQUENCE [LARGE SCALE GENOMIC DNA]</scope>
    <source>
        <strain evidence="5">ATCC MYA-4612 / CBS 7966</strain>
    </source>
</reference>
<dbReference type="KEGG" id="mgl:MGL_1300"/>
<dbReference type="SUPFAM" id="SSF74788">
    <property type="entry name" value="Cullin repeat-like"/>
    <property type="match status" value="1"/>
</dbReference>
<protein>
    <recommendedName>
        <fullName evidence="3">Exocyst complex subunit Exo70 C-terminal domain-containing protein</fullName>
    </recommendedName>
</protein>
<dbReference type="GO" id="GO:0005546">
    <property type="term" value="F:phosphatidylinositol-4,5-bisphosphate binding"/>
    <property type="evidence" value="ECO:0007669"/>
    <property type="project" value="InterPro"/>
</dbReference>
<comment type="similarity">
    <text evidence="1">Belongs to the EXO70 family.</text>
</comment>
<keyword evidence="2" id="KW-0813">Transport</keyword>
<evidence type="ECO:0000256" key="1">
    <source>
        <dbReference type="ARBA" id="ARBA00006756"/>
    </source>
</evidence>
<gene>
    <name evidence="4" type="ORF">MGL_1300</name>
</gene>
<dbReference type="VEuPathDB" id="FungiDB:MGL_1300"/>
<evidence type="ECO:0000313" key="5">
    <source>
        <dbReference type="Proteomes" id="UP000008837"/>
    </source>
</evidence>
<dbReference type="InterPro" id="IPR016159">
    <property type="entry name" value="Cullin_repeat-like_dom_sf"/>
</dbReference>
<proteinExistence type="inferred from homology"/>
<dbReference type="EMBL" id="AAYY01000003">
    <property type="protein sequence ID" value="EDP44818.1"/>
    <property type="molecule type" value="Genomic_DNA"/>
</dbReference>
<dbReference type="AlphaFoldDB" id="A8PX24"/>
<evidence type="ECO:0000313" key="4">
    <source>
        <dbReference type="EMBL" id="EDP44818.1"/>
    </source>
</evidence>
<dbReference type="GO" id="GO:0006887">
    <property type="term" value="P:exocytosis"/>
    <property type="evidence" value="ECO:0007669"/>
    <property type="project" value="InterPro"/>
</dbReference>
<dbReference type="RefSeq" id="XP_001732032.1">
    <property type="nucleotide sequence ID" value="XM_001731980.1"/>
</dbReference>
<dbReference type="GO" id="GO:0000145">
    <property type="term" value="C:exocyst"/>
    <property type="evidence" value="ECO:0007669"/>
    <property type="project" value="InterPro"/>
</dbReference>
<name>A8PX24_MALGO</name>
<dbReference type="GeneID" id="5856337"/>